<dbReference type="Gene3D" id="3.40.50.880">
    <property type="match status" value="1"/>
</dbReference>
<dbReference type="Pfam" id="PF01965">
    <property type="entry name" value="DJ-1_PfpI"/>
    <property type="match status" value="1"/>
</dbReference>
<sequence>MWLKGGERADGPFPYPAVSQYLEDTLSKPLTVGILVGPDYALCDIVGPQTVLGIQPDSEIHLLWKNRETVNGLPTFPTVPTTSFADCPAELDVLAVGAISPEVVADPEVVEFFKDAASRAKHVIAVCGGVMLAGAAGLLAGRRATTNFHILDLLGEFGATPVGGGEVVRDGNLWTAGPATGSYEAALLVLAELRGEEAARRAELDIEYAPHPPFGTGSPALAGPEMTKNSTERLFAMLDLGDGPSVIDQFRAAKATG</sequence>
<dbReference type="Proteomes" id="UP000660265">
    <property type="component" value="Unassembled WGS sequence"/>
</dbReference>
<evidence type="ECO:0000313" key="3">
    <source>
        <dbReference type="Proteomes" id="UP000660265"/>
    </source>
</evidence>
<comment type="caution">
    <text evidence="2">The sequence shown here is derived from an EMBL/GenBank/DDBJ whole genome shotgun (WGS) entry which is preliminary data.</text>
</comment>
<keyword evidence="3" id="KW-1185">Reference proteome</keyword>
<dbReference type="InterPro" id="IPR002818">
    <property type="entry name" value="DJ-1/PfpI"/>
</dbReference>
<reference evidence="3" key="1">
    <citation type="journal article" date="2019" name="Int. J. Syst. Evol. Microbiol.">
        <title>The Global Catalogue of Microorganisms (GCM) 10K type strain sequencing project: providing services to taxonomists for standard genome sequencing and annotation.</title>
        <authorList>
            <consortium name="The Broad Institute Genomics Platform"/>
            <consortium name="The Broad Institute Genome Sequencing Center for Infectious Disease"/>
            <person name="Wu L."/>
            <person name="Ma J."/>
        </authorList>
    </citation>
    <scope>NUCLEOTIDE SEQUENCE [LARGE SCALE GENOMIC DNA]</scope>
    <source>
        <strain evidence="3">CGMCC 4.7275</strain>
    </source>
</reference>
<evidence type="ECO:0000259" key="1">
    <source>
        <dbReference type="Pfam" id="PF01965"/>
    </source>
</evidence>
<evidence type="ECO:0000313" key="2">
    <source>
        <dbReference type="EMBL" id="GGK27661.1"/>
    </source>
</evidence>
<dbReference type="SUPFAM" id="SSF52317">
    <property type="entry name" value="Class I glutamine amidotransferase-like"/>
    <property type="match status" value="1"/>
</dbReference>
<dbReference type="InterPro" id="IPR052158">
    <property type="entry name" value="INH-QAR"/>
</dbReference>
<proteinExistence type="predicted"/>
<feature type="domain" description="DJ-1/PfpI" evidence="1">
    <location>
        <begin position="32"/>
        <end position="190"/>
    </location>
</feature>
<name>A0ABQ2EVH2_9ACTN</name>
<gene>
    <name evidence="2" type="ORF">GCM10011583_69600</name>
</gene>
<dbReference type="InterPro" id="IPR029062">
    <property type="entry name" value="Class_I_gatase-like"/>
</dbReference>
<dbReference type="PANTHER" id="PTHR43130">
    <property type="entry name" value="ARAC-FAMILY TRANSCRIPTIONAL REGULATOR"/>
    <property type="match status" value="1"/>
</dbReference>
<dbReference type="PANTHER" id="PTHR43130:SF2">
    <property type="entry name" value="DJ-1_PFPI DOMAIN-CONTAINING PROTEIN"/>
    <property type="match status" value="1"/>
</dbReference>
<organism evidence="2 3">
    <name type="scientific">Streptomyces camponoticapitis</name>
    <dbReference type="NCBI Taxonomy" id="1616125"/>
    <lineage>
        <taxon>Bacteria</taxon>
        <taxon>Bacillati</taxon>
        <taxon>Actinomycetota</taxon>
        <taxon>Actinomycetes</taxon>
        <taxon>Kitasatosporales</taxon>
        <taxon>Streptomycetaceae</taxon>
        <taxon>Streptomyces</taxon>
    </lineage>
</organism>
<dbReference type="EMBL" id="BMMV01000035">
    <property type="protein sequence ID" value="GGK27661.1"/>
    <property type="molecule type" value="Genomic_DNA"/>
</dbReference>
<protein>
    <submittedName>
        <fullName evidence="2">Dihydroxy-acid dehydratase</fullName>
    </submittedName>
</protein>
<accession>A0ABQ2EVH2</accession>